<dbReference type="AlphaFoldDB" id="A0A8E2DX84"/>
<dbReference type="GO" id="GO:0005524">
    <property type="term" value="F:ATP binding"/>
    <property type="evidence" value="ECO:0007669"/>
    <property type="project" value="InterPro"/>
</dbReference>
<dbReference type="EMBL" id="KV745839">
    <property type="protein sequence ID" value="OCK73298.1"/>
    <property type="molecule type" value="Genomic_DNA"/>
</dbReference>
<dbReference type="InterPro" id="IPR003439">
    <property type="entry name" value="ABC_transporter-like_ATP-bd"/>
</dbReference>
<sequence length="239" mass="27510">MAKKYRSEVFYNPEDDLHYHHAHSQTNAQILPQNENSRKEGESRGDFVSEFLRAVSKVFWIEHTMKTKVDNEFVRGVSGGEKKRVSIAEAMITKASVQSWDNNRIPRSPDQFGEIFMKSKRQADRFDRSIRVWKKTMLLNTMAQLTRLGFVQDAFLVDGRPLISCFQRSTGIAEQDVHESTATIREELRFSAKLRQPKEVPLQEKYNYAEGIIDLLEMREIAGAAVGKVGSGLNQERRE</sequence>
<reference evidence="4 5" key="1">
    <citation type="journal article" date="2016" name="Nat. Commun.">
        <title>Ectomycorrhizal ecology is imprinted in the genome of the dominant symbiotic fungus Cenococcum geophilum.</title>
        <authorList>
            <consortium name="DOE Joint Genome Institute"/>
            <person name="Peter M."/>
            <person name="Kohler A."/>
            <person name="Ohm R.A."/>
            <person name="Kuo A."/>
            <person name="Krutzmann J."/>
            <person name="Morin E."/>
            <person name="Arend M."/>
            <person name="Barry K.W."/>
            <person name="Binder M."/>
            <person name="Choi C."/>
            <person name="Clum A."/>
            <person name="Copeland A."/>
            <person name="Grisel N."/>
            <person name="Haridas S."/>
            <person name="Kipfer T."/>
            <person name="LaButti K."/>
            <person name="Lindquist E."/>
            <person name="Lipzen A."/>
            <person name="Maire R."/>
            <person name="Meier B."/>
            <person name="Mihaltcheva S."/>
            <person name="Molinier V."/>
            <person name="Murat C."/>
            <person name="Poggeler S."/>
            <person name="Quandt C.A."/>
            <person name="Sperisen C."/>
            <person name="Tritt A."/>
            <person name="Tisserant E."/>
            <person name="Crous P.W."/>
            <person name="Henrissat B."/>
            <person name="Nehls U."/>
            <person name="Egli S."/>
            <person name="Spatafora J.W."/>
            <person name="Grigoriev I.V."/>
            <person name="Martin F.M."/>
        </authorList>
    </citation>
    <scope>NUCLEOTIDE SEQUENCE [LARGE SCALE GENOMIC DNA]</scope>
    <source>
        <strain evidence="4 5">CBS 459.81</strain>
    </source>
</reference>
<evidence type="ECO:0000256" key="2">
    <source>
        <dbReference type="SAM" id="MobiDB-lite"/>
    </source>
</evidence>
<dbReference type="InterPro" id="IPR027417">
    <property type="entry name" value="P-loop_NTPase"/>
</dbReference>
<organism evidence="4 5">
    <name type="scientific">Lepidopterella palustris CBS 459.81</name>
    <dbReference type="NCBI Taxonomy" id="1314670"/>
    <lineage>
        <taxon>Eukaryota</taxon>
        <taxon>Fungi</taxon>
        <taxon>Dikarya</taxon>
        <taxon>Ascomycota</taxon>
        <taxon>Pezizomycotina</taxon>
        <taxon>Dothideomycetes</taxon>
        <taxon>Pleosporomycetidae</taxon>
        <taxon>Mytilinidiales</taxon>
        <taxon>Argynnaceae</taxon>
        <taxon>Lepidopterella</taxon>
    </lineage>
</organism>
<evidence type="ECO:0000256" key="1">
    <source>
        <dbReference type="ARBA" id="ARBA00022448"/>
    </source>
</evidence>
<gene>
    <name evidence="4" type="ORF">K432DRAFT_430663</name>
</gene>
<dbReference type="Proteomes" id="UP000250266">
    <property type="component" value="Unassembled WGS sequence"/>
</dbReference>
<dbReference type="Gene3D" id="3.40.50.300">
    <property type="entry name" value="P-loop containing nucleotide triphosphate hydrolases"/>
    <property type="match status" value="2"/>
</dbReference>
<accession>A0A8E2DX84</accession>
<dbReference type="Pfam" id="PF00005">
    <property type="entry name" value="ABC_tran"/>
    <property type="match status" value="1"/>
</dbReference>
<protein>
    <recommendedName>
        <fullName evidence="3">ABC transporter domain-containing protein</fullName>
    </recommendedName>
</protein>
<evidence type="ECO:0000313" key="5">
    <source>
        <dbReference type="Proteomes" id="UP000250266"/>
    </source>
</evidence>
<dbReference type="PANTHER" id="PTHR19241">
    <property type="entry name" value="ATP-BINDING CASSETTE TRANSPORTER"/>
    <property type="match status" value="1"/>
</dbReference>
<dbReference type="OrthoDB" id="4093211at2759"/>
<dbReference type="GO" id="GO:0016887">
    <property type="term" value="F:ATP hydrolysis activity"/>
    <property type="evidence" value="ECO:0007669"/>
    <property type="project" value="InterPro"/>
</dbReference>
<feature type="compositionally biased region" description="Polar residues" evidence="2">
    <location>
        <begin position="24"/>
        <end position="35"/>
    </location>
</feature>
<feature type="domain" description="ABC transporter" evidence="3">
    <location>
        <begin position="16"/>
        <end position="102"/>
    </location>
</feature>
<keyword evidence="1" id="KW-0813">Transport</keyword>
<feature type="region of interest" description="Disordered" evidence="2">
    <location>
        <begin position="24"/>
        <end position="43"/>
    </location>
</feature>
<evidence type="ECO:0000313" key="4">
    <source>
        <dbReference type="EMBL" id="OCK73298.1"/>
    </source>
</evidence>
<keyword evidence="5" id="KW-1185">Reference proteome</keyword>
<name>A0A8E2DX84_9PEZI</name>
<proteinExistence type="predicted"/>
<evidence type="ECO:0000259" key="3">
    <source>
        <dbReference type="Pfam" id="PF00005"/>
    </source>
</evidence>